<gene>
    <name evidence="2" type="ORF">N310_10485</name>
</gene>
<dbReference type="InterPro" id="IPR050995">
    <property type="entry name" value="WD-F-box_domain-protein"/>
</dbReference>
<feature type="region of interest" description="Disordered" evidence="1">
    <location>
        <begin position="1"/>
        <end position="24"/>
    </location>
</feature>
<dbReference type="EMBL" id="KK831420">
    <property type="protein sequence ID" value="KFP76784.1"/>
    <property type="molecule type" value="Genomic_DNA"/>
</dbReference>
<dbReference type="AlphaFoldDB" id="A0A091MNG6"/>
<dbReference type="GO" id="GO:0035082">
    <property type="term" value="P:axoneme assembly"/>
    <property type="evidence" value="ECO:0007669"/>
    <property type="project" value="TreeGrafter"/>
</dbReference>
<evidence type="ECO:0000256" key="1">
    <source>
        <dbReference type="SAM" id="MobiDB-lite"/>
    </source>
</evidence>
<sequence length="135" mass="15291">VTITDDSTDDYQYEEVSADDDFSLQEDEDLPTALQTLQEQAEDAQILGSQSVLTPKKSVSEIPEAVDDFFCNFLVRLGMSRTLNCFQTEWYELIEKGVITVEDGGVVPAVYTHIQQLEAENMSLKKDLENYRLDV</sequence>
<protein>
    <submittedName>
        <fullName evidence="2">Sperm-associated antigen 16 protein</fullName>
    </submittedName>
</protein>
<accession>A0A091MNG6</accession>
<dbReference type="Proteomes" id="UP000053537">
    <property type="component" value="Unassembled WGS sequence"/>
</dbReference>
<feature type="non-terminal residue" evidence="2">
    <location>
        <position position="135"/>
    </location>
</feature>
<proteinExistence type="predicted"/>
<dbReference type="PANTHER" id="PTHR14604">
    <property type="entry name" value="WD40 REPEAT PF20"/>
    <property type="match status" value="1"/>
</dbReference>
<dbReference type="GO" id="GO:1990716">
    <property type="term" value="C:axonemal central apparatus"/>
    <property type="evidence" value="ECO:0007669"/>
    <property type="project" value="TreeGrafter"/>
</dbReference>
<evidence type="ECO:0000313" key="3">
    <source>
        <dbReference type="Proteomes" id="UP000053537"/>
    </source>
</evidence>
<evidence type="ECO:0000313" key="2">
    <source>
        <dbReference type="EMBL" id="KFP76784.1"/>
    </source>
</evidence>
<keyword evidence="3" id="KW-1185">Reference proteome</keyword>
<reference evidence="2 3" key="1">
    <citation type="submission" date="2014-04" db="EMBL/GenBank/DDBJ databases">
        <title>Genome evolution of avian class.</title>
        <authorList>
            <person name="Zhang G."/>
            <person name="Li C."/>
        </authorList>
    </citation>
    <scope>NUCLEOTIDE SEQUENCE [LARGE SCALE GENOMIC DNA]</scope>
    <source>
        <strain evidence="2">BGI_N310</strain>
    </source>
</reference>
<dbReference type="PANTHER" id="PTHR14604:SF3">
    <property type="entry name" value="SPERM-ASSOCIATED ANTIGEN 16 PROTEIN"/>
    <property type="match status" value="1"/>
</dbReference>
<name>A0A091MNG6_9PASS</name>
<organism evidence="2 3">
    <name type="scientific">Acanthisitta chloris</name>
    <name type="common">rifleman</name>
    <dbReference type="NCBI Taxonomy" id="57068"/>
    <lineage>
        <taxon>Eukaryota</taxon>
        <taxon>Metazoa</taxon>
        <taxon>Chordata</taxon>
        <taxon>Craniata</taxon>
        <taxon>Vertebrata</taxon>
        <taxon>Euteleostomi</taxon>
        <taxon>Archelosauria</taxon>
        <taxon>Archosauria</taxon>
        <taxon>Dinosauria</taxon>
        <taxon>Saurischia</taxon>
        <taxon>Theropoda</taxon>
        <taxon>Coelurosauria</taxon>
        <taxon>Aves</taxon>
        <taxon>Neognathae</taxon>
        <taxon>Neoaves</taxon>
        <taxon>Telluraves</taxon>
        <taxon>Australaves</taxon>
        <taxon>Passeriformes</taxon>
        <taxon>Acanthisittidae</taxon>
        <taxon>Acanthisitta</taxon>
    </lineage>
</organism>
<feature type="non-terminal residue" evidence="2">
    <location>
        <position position="1"/>
    </location>
</feature>